<evidence type="ECO:0000313" key="6">
    <source>
        <dbReference type="Proteomes" id="UP000681027"/>
    </source>
</evidence>
<dbReference type="Gene3D" id="3.40.50.2000">
    <property type="entry name" value="Glycogen Phosphorylase B"/>
    <property type="match status" value="2"/>
</dbReference>
<gene>
    <name evidence="5" type="ORF">KHA94_20960</name>
</gene>
<evidence type="ECO:0000313" key="5">
    <source>
        <dbReference type="EMBL" id="MBS4192616.1"/>
    </source>
</evidence>
<comment type="caution">
    <text evidence="5">The sequence shown here is derived from an EMBL/GenBank/DDBJ whole genome shotgun (WGS) entry which is preliminary data.</text>
</comment>
<proteinExistence type="predicted"/>
<dbReference type="EMBL" id="JAGYPM010000005">
    <property type="protein sequence ID" value="MBS4192616.1"/>
    <property type="molecule type" value="Genomic_DNA"/>
</dbReference>
<keyword evidence="6" id="KW-1185">Reference proteome</keyword>
<dbReference type="PANTHER" id="PTHR12526:SF629">
    <property type="entry name" value="TEICHURONIC ACID BIOSYNTHESIS GLYCOSYLTRANSFERASE TUAH-RELATED"/>
    <property type="match status" value="1"/>
</dbReference>
<name>A0ABS5NXT6_9BACI</name>
<evidence type="ECO:0000256" key="2">
    <source>
        <dbReference type="ARBA" id="ARBA00022679"/>
    </source>
</evidence>
<dbReference type="Pfam" id="PF13439">
    <property type="entry name" value="Glyco_transf_4"/>
    <property type="match status" value="1"/>
</dbReference>
<dbReference type="Pfam" id="PF00534">
    <property type="entry name" value="Glycos_transf_1"/>
    <property type="match status" value="1"/>
</dbReference>
<evidence type="ECO:0000256" key="1">
    <source>
        <dbReference type="ARBA" id="ARBA00022676"/>
    </source>
</evidence>
<evidence type="ECO:0000259" key="3">
    <source>
        <dbReference type="Pfam" id="PF00534"/>
    </source>
</evidence>
<dbReference type="InterPro" id="IPR028098">
    <property type="entry name" value="Glyco_trans_4-like_N"/>
</dbReference>
<evidence type="ECO:0000259" key="4">
    <source>
        <dbReference type="Pfam" id="PF13439"/>
    </source>
</evidence>
<organism evidence="5 6">
    <name type="scientific">Cytobacillus citreus</name>
    <dbReference type="NCBI Taxonomy" id="2833586"/>
    <lineage>
        <taxon>Bacteria</taxon>
        <taxon>Bacillati</taxon>
        <taxon>Bacillota</taxon>
        <taxon>Bacilli</taxon>
        <taxon>Bacillales</taxon>
        <taxon>Bacillaceae</taxon>
        <taxon>Cytobacillus</taxon>
    </lineage>
</organism>
<dbReference type="Proteomes" id="UP000681027">
    <property type="component" value="Unassembled WGS sequence"/>
</dbReference>
<feature type="domain" description="Glycosyl transferase family 1" evidence="3">
    <location>
        <begin position="187"/>
        <end position="341"/>
    </location>
</feature>
<dbReference type="InterPro" id="IPR001296">
    <property type="entry name" value="Glyco_trans_1"/>
</dbReference>
<sequence length="383" mass="43710">MKVCHITTVHAYNDIRIFVKECQSLAAAGNEVHLVAPNAPTERINGVFVHGIPKGKGNRLVRVTKTVRAVYKKAVEIDADVYHFHDPELILIGTKLKSSGKKVIYDVHEDVPLQIFRKKYIPYYLRKPLSMIVDLFEKNTSRMFDLIVCATPHISEKFEKYNTERISIRNYPKIEKIVESSKSNIHKRNDVCYIGGLSAGRGLYTMEEAIHYTSCSLNLAGVFFNQVDKARFIDDKTEKVKYLGYLERKEINDLLKDSLAGLVVLEGSEAFKYSLPVKMFEYMSAGIPVICSDFPLWREIIEKHKCGFCVDPKDAKAIGAAINYLNDNPEEAEQMGRNGRSAVETEYNWETESEKLINAYNNLFNQTNIKEVYKNENSNARSI</sequence>
<dbReference type="SUPFAM" id="SSF53756">
    <property type="entry name" value="UDP-Glycosyltransferase/glycogen phosphorylase"/>
    <property type="match status" value="1"/>
</dbReference>
<protein>
    <submittedName>
        <fullName evidence="5">Glycosyltransferase family 4 protein</fullName>
    </submittedName>
</protein>
<keyword evidence="2" id="KW-0808">Transferase</keyword>
<dbReference type="PANTHER" id="PTHR12526">
    <property type="entry name" value="GLYCOSYLTRANSFERASE"/>
    <property type="match status" value="1"/>
</dbReference>
<feature type="domain" description="Glycosyltransferase subfamily 4-like N-terminal" evidence="4">
    <location>
        <begin position="22"/>
        <end position="165"/>
    </location>
</feature>
<accession>A0ABS5NXT6</accession>
<dbReference type="RefSeq" id="WP_213104071.1">
    <property type="nucleotide sequence ID" value="NZ_JAGYPM010000005.1"/>
</dbReference>
<dbReference type="CDD" id="cd03794">
    <property type="entry name" value="GT4_WbuB-like"/>
    <property type="match status" value="1"/>
</dbReference>
<reference evidence="5 6" key="1">
    <citation type="submission" date="2021-05" db="EMBL/GenBank/DDBJ databases">
        <title>Novel Bacillus species.</title>
        <authorList>
            <person name="Liu G."/>
        </authorList>
    </citation>
    <scope>NUCLEOTIDE SEQUENCE [LARGE SCALE GENOMIC DNA]</scope>
    <source>
        <strain evidence="5 6">FJAT-49705</strain>
    </source>
</reference>
<keyword evidence="1" id="KW-0328">Glycosyltransferase</keyword>